<accession>A0A6C0AFT6</accession>
<organism evidence="1">
    <name type="scientific">viral metagenome</name>
    <dbReference type="NCBI Taxonomy" id="1070528"/>
    <lineage>
        <taxon>unclassified sequences</taxon>
        <taxon>metagenomes</taxon>
        <taxon>organismal metagenomes</taxon>
    </lineage>
</organism>
<dbReference type="AlphaFoldDB" id="A0A6C0AFT6"/>
<proteinExistence type="predicted"/>
<protein>
    <submittedName>
        <fullName evidence="1">Uncharacterized protein</fullName>
    </submittedName>
</protein>
<reference evidence="1" key="1">
    <citation type="journal article" date="2020" name="Nature">
        <title>Giant virus diversity and host interactions through global metagenomics.</title>
        <authorList>
            <person name="Schulz F."/>
            <person name="Roux S."/>
            <person name="Paez-Espino D."/>
            <person name="Jungbluth S."/>
            <person name="Walsh D.A."/>
            <person name="Denef V.J."/>
            <person name="McMahon K.D."/>
            <person name="Konstantinidis K.T."/>
            <person name="Eloe-Fadrosh E.A."/>
            <person name="Kyrpides N.C."/>
            <person name="Woyke T."/>
        </authorList>
    </citation>
    <scope>NUCLEOTIDE SEQUENCE</scope>
    <source>
        <strain evidence="1">GVMAG-S-1024976-23</strain>
    </source>
</reference>
<sequence length="276" mass="32938">MVGSFTFEIKPNRKQLIIEKILELDAQPIARIDALYTLNRNRILRGRAALGRAALARALESIPSINIASDNNQFAIYLKRYSINTLISYANSLYEQNGLKPLCWKYETKREKIERLHQEKRRRIRIAKLTKIIEPKHFYNNLWRNYCRHNERKEDHQINHELTPQNEKEIVCKIDYTESEIIKYLQNIEKNLPNYELYTRIKQIPAEVVGLICDYLEDPEEMIIKSIMESFEVMHFHIENESHRKRFINWILHEYIPKYSTLPVNISKTGQLIIKL</sequence>
<dbReference type="EMBL" id="MN740601">
    <property type="protein sequence ID" value="QHS78639.1"/>
    <property type="molecule type" value="Genomic_DNA"/>
</dbReference>
<evidence type="ECO:0000313" key="1">
    <source>
        <dbReference type="EMBL" id="QHS78639.1"/>
    </source>
</evidence>
<name>A0A6C0AFT6_9ZZZZ</name>